<evidence type="ECO:0000313" key="4">
    <source>
        <dbReference type="Proteomes" id="UP001212841"/>
    </source>
</evidence>
<feature type="compositionally biased region" description="Basic and acidic residues" evidence="2">
    <location>
        <begin position="117"/>
        <end position="132"/>
    </location>
</feature>
<evidence type="ECO:0000256" key="1">
    <source>
        <dbReference type="SAM" id="Coils"/>
    </source>
</evidence>
<reference evidence="3" key="1">
    <citation type="submission" date="2020-05" db="EMBL/GenBank/DDBJ databases">
        <title>Phylogenomic resolution of chytrid fungi.</title>
        <authorList>
            <person name="Stajich J.E."/>
            <person name="Amses K."/>
            <person name="Simmons R."/>
            <person name="Seto K."/>
            <person name="Myers J."/>
            <person name="Bonds A."/>
            <person name="Quandt C.A."/>
            <person name="Barry K."/>
            <person name="Liu P."/>
            <person name="Grigoriev I."/>
            <person name="Longcore J.E."/>
            <person name="James T.Y."/>
        </authorList>
    </citation>
    <scope>NUCLEOTIDE SEQUENCE</scope>
    <source>
        <strain evidence="3">JEL0318</strain>
    </source>
</reference>
<feature type="coiled-coil region" evidence="1">
    <location>
        <begin position="154"/>
        <end position="181"/>
    </location>
</feature>
<feature type="coiled-coil region" evidence="1">
    <location>
        <begin position="10"/>
        <end position="86"/>
    </location>
</feature>
<feature type="region of interest" description="Disordered" evidence="2">
    <location>
        <begin position="482"/>
        <end position="501"/>
    </location>
</feature>
<organism evidence="3 4">
    <name type="scientific">Rhizophlyctis rosea</name>
    <dbReference type="NCBI Taxonomy" id="64517"/>
    <lineage>
        <taxon>Eukaryota</taxon>
        <taxon>Fungi</taxon>
        <taxon>Fungi incertae sedis</taxon>
        <taxon>Chytridiomycota</taxon>
        <taxon>Chytridiomycota incertae sedis</taxon>
        <taxon>Chytridiomycetes</taxon>
        <taxon>Rhizophlyctidales</taxon>
        <taxon>Rhizophlyctidaceae</taxon>
        <taxon>Rhizophlyctis</taxon>
    </lineage>
</organism>
<feature type="coiled-coil region" evidence="1">
    <location>
        <begin position="265"/>
        <end position="337"/>
    </location>
</feature>
<proteinExistence type="predicted"/>
<gene>
    <name evidence="3" type="ORF">HK097_008104</name>
</gene>
<accession>A0AAD5X1W0</accession>
<dbReference type="EMBL" id="JADGJD010000457">
    <property type="protein sequence ID" value="KAJ3050912.1"/>
    <property type="molecule type" value="Genomic_DNA"/>
</dbReference>
<keyword evidence="4" id="KW-1185">Reference proteome</keyword>
<comment type="caution">
    <text evidence="3">The sequence shown here is derived from an EMBL/GenBank/DDBJ whole genome shotgun (WGS) entry which is preliminary data.</text>
</comment>
<dbReference type="AlphaFoldDB" id="A0AAD5X1W0"/>
<feature type="region of interest" description="Disordered" evidence="2">
    <location>
        <begin position="117"/>
        <end position="148"/>
    </location>
</feature>
<evidence type="ECO:0000256" key="2">
    <source>
        <dbReference type="SAM" id="MobiDB-lite"/>
    </source>
</evidence>
<name>A0AAD5X1W0_9FUNG</name>
<keyword evidence="1" id="KW-0175">Coiled coil</keyword>
<protein>
    <submittedName>
        <fullName evidence="3">Uncharacterized protein</fullName>
    </submittedName>
</protein>
<sequence length="501" mass="57326">MTTAEQTKIIKDLNRSLSESQKELEELRQKSEMVVQHAEASLHAEKSLRDSIAQKERVIVDYMRQLGDSENRAQQLAAEVSEMKLQHERYIATQKLIHDTNEKSIAHLKKALDRALETRQDRHAAEAAKESETPAEGSTTEDEPLDTAGIRKYKDRYVADVDVLRKLLEQSERDKEQFMKQTDELIGTMHSEEEWTRLRAKCEVSESIADKLQQQVQESARALKHLQGQCDQLNVDKDLLATDLKRAKDASVRQRTESARKDALIREHVQKIKDLELAVFRLETKLKTLGAAHHHKDTLLKTLKLKRDDLTDQLDQKTSLENDLGTARDMLRKAEANVTRKDVLVKKWREKYEGVVKELETARTALSSSLDPKSLSTSEKARRTAESRIADLEKRLIQNAAMFDRFKRAVLVALEDVIWRKTKDVEDGVSRLEDEFARIVGGQVDLGVGKEGEGRKVEREVFKKAEVISRQVLDLELQDVLQSDGDSGYGQSRVEERLQDM</sequence>
<dbReference type="Proteomes" id="UP001212841">
    <property type="component" value="Unassembled WGS sequence"/>
</dbReference>
<evidence type="ECO:0000313" key="3">
    <source>
        <dbReference type="EMBL" id="KAJ3050912.1"/>
    </source>
</evidence>